<dbReference type="EMBL" id="CP044543">
    <property type="protein sequence ID" value="QFI74787.1"/>
    <property type="molecule type" value="Genomic_DNA"/>
</dbReference>
<evidence type="ECO:0000256" key="4">
    <source>
        <dbReference type="ARBA" id="ARBA00022982"/>
    </source>
</evidence>
<dbReference type="Gene3D" id="1.10.760.10">
    <property type="entry name" value="Cytochrome c-like domain"/>
    <property type="match status" value="1"/>
</dbReference>
<evidence type="ECO:0000313" key="10">
    <source>
        <dbReference type="Proteomes" id="UP000325641"/>
    </source>
</evidence>
<evidence type="ECO:0000256" key="7">
    <source>
        <dbReference type="SAM" id="SignalP"/>
    </source>
</evidence>
<protein>
    <submittedName>
        <fullName evidence="9">Cytochrome c family protein</fullName>
    </submittedName>
</protein>
<keyword evidence="7" id="KW-0732">Signal</keyword>
<accession>A0A5P6P8R4</accession>
<organism evidence="9 10">
    <name type="scientific">Bradyrhizobium betae</name>
    <dbReference type="NCBI Taxonomy" id="244734"/>
    <lineage>
        <taxon>Bacteria</taxon>
        <taxon>Pseudomonadati</taxon>
        <taxon>Pseudomonadota</taxon>
        <taxon>Alphaproteobacteria</taxon>
        <taxon>Hyphomicrobiales</taxon>
        <taxon>Nitrobacteraceae</taxon>
        <taxon>Bradyrhizobium</taxon>
    </lineage>
</organism>
<gene>
    <name evidence="9" type="ORF">F8237_21675</name>
</gene>
<keyword evidence="2 6" id="KW-0349">Heme</keyword>
<reference evidence="10" key="1">
    <citation type="submission" date="2019-10" db="EMBL/GenBank/DDBJ databases">
        <title>Complete Genome Sequence of Bradyrhizobium betae type strain PL7HG1T.</title>
        <authorList>
            <person name="Bromfield E.S.P."/>
            <person name="Cloutier S."/>
        </authorList>
    </citation>
    <scope>NUCLEOTIDE SEQUENCE [LARGE SCALE GENOMIC DNA]</scope>
    <source>
        <strain evidence="10">PL7HG1</strain>
    </source>
</reference>
<dbReference type="KEGG" id="bbet:F8237_21675"/>
<evidence type="ECO:0000256" key="5">
    <source>
        <dbReference type="ARBA" id="ARBA00023004"/>
    </source>
</evidence>
<dbReference type="GO" id="GO:0009055">
    <property type="term" value="F:electron transfer activity"/>
    <property type="evidence" value="ECO:0007669"/>
    <property type="project" value="InterPro"/>
</dbReference>
<dbReference type="PRINTS" id="PR00604">
    <property type="entry name" value="CYTCHRMECIAB"/>
</dbReference>
<keyword evidence="4" id="KW-0249">Electron transport</keyword>
<evidence type="ECO:0000256" key="6">
    <source>
        <dbReference type="PROSITE-ProRule" id="PRU00433"/>
    </source>
</evidence>
<dbReference type="Pfam" id="PF00034">
    <property type="entry name" value="Cytochrom_C"/>
    <property type="match status" value="1"/>
</dbReference>
<dbReference type="RefSeq" id="WP_028133487.1">
    <property type="nucleotide sequence ID" value="NZ_CP044543.1"/>
</dbReference>
<feature type="domain" description="Cytochrome c" evidence="8">
    <location>
        <begin position="21"/>
        <end position="121"/>
    </location>
</feature>
<evidence type="ECO:0000259" key="8">
    <source>
        <dbReference type="PROSITE" id="PS51007"/>
    </source>
</evidence>
<dbReference type="InterPro" id="IPR002327">
    <property type="entry name" value="Cyt_c_1A/1B"/>
</dbReference>
<dbReference type="FunFam" id="1.10.760.10:FF:000001">
    <property type="entry name" value="Cytochrome c iso-1"/>
    <property type="match status" value="1"/>
</dbReference>
<keyword evidence="1" id="KW-0813">Transport</keyword>
<dbReference type="GO" id="GO:0020037">
    <property type="term" value="F:heme binding"/>
    <property type="evidence" value="ECO:0007669"/>
    <property type="project" value="InterPro"/>
</dbReference>
<sequence>MNRTALVALFLVAGLGQASAQDAAAGEKVFAVCKACHQVGDSAKNVVGPVLNGLIGRKAGSVEGYNYTDANKKSGITWDEATFSEYIKDPKAKIPGTKMAFAGIKDEQKIKDLIAYLHTFDKAPVKLTQ</sequence>
<feature type="signal peptide" evidence="7">
    <location>
        <begin position="1"/>
        <end position="20"/>
    </location>
</feature>
<dbReference type="InterPro" id="IPR009056">
    <property type="entry name" value="Cyt_c-like_dom"/>
</dbReference>
<dbReference type="PANTHER" id="PTHR11961">
    <property type="entry name" value="CYTOCHROME C"/>
    <property type="match status" value="1"/>
</dbReference>
<dbReference type="OrthoDB" id="9805828at2"/>
<evidence type="ECO:0000256" key="3">
    <source>
        <dbReference type="ARBA" id="ARBA00022723"/>
    </source>
</evidence>
<keyword evidence="3 6" id="KW-0479">Metal-binding</keyword>
<dbReference type="PROSITE" id="PS51007">
    <property type="entry name" value="CYTC"/>
    <property type="match status" value="1"/>
</dbReference>
<evidence type="ECO:0000256" key="1">
    <source>
        <dbReference type="ARBA" id="ARBA00022448"/>
    </source>
</evidence>
<dbReference type="InterPro" id="IPR036909">
    <property type="entry name" value="Cyt_c-like_dom_sf"/>
</dbReference>
<proteinExistence type="predicted"/>
<dbReference type="SUPFAM" id="SSF46626">
    <property type="entry name" value="Cytochrome c"/>
    <property type="match status" value="1"/>
</dbReference>
<dbReference type="Proteomes" id="UP000325641">
    <property type="component" value="Chromosome"/>
</dbReference>
<name>A0A5P6P8R4_9BRAD</name>
<keyword evidence="5 6" id="KW-0408">Iron</keyword>
<dbReference type="GO" id="GO:0046872">
    <property type="term" value="F:metal ion binding"/>
    <property type="evidence" value="ECO:0007669"/>
    <property type="project" value="UniProtKB-KW"/>
</dbReference>
<evidence type="ECO:0000313" key="9">
    <source>
        <dbReference type="EMBL" id="QFI74787.1"/>
    </source>
</evidence>
<evidence type="ECO:0000256" key="2">
    <source>
        <dbReference type="ARBA" id="ARBA00022617"/>
    </source>
</evidence>
<dbReference type="AlphaFoldDB" id="A0A5P6P8R4"/>
<feature type="chain" id="PRO_5025011883" evidence="7">
    <location>
        <begin position="21"/>
        <end position="129"/>
    </location>
</feature>